<evidence type="ECO:0000313" key="2">
    <source>
        <dbReference type="Proteomes" id="UP000318212"/>
    </source>
</evidence>
<accession>A0A507ZVB7</accession>
<name>A0A507ZVB7_9GAMM</name>
<reference evidence="1 2" key="1">
    <citation type="submission" date="2019-06" db="EMBL/GenBank/DDBJ databases">
        <title>Lysobacter alkalisoli sp. nov. isolated from saline soil.</title>
        <authorList>
            <person name="Sun J.-Q."/>
            <person name="Xu L."/>
        </authorList>
    </citation>
    <scope>NUCLEOTIDE SEQUENCE [LARGE SCALE GENOMIC DNA]</scope>
    <source>
        <strain evidence="1 2">JCM 31130</strain>
    </source>
</reference>
<organism evidence="1 2">
    <name type="scientific">Marilutibacter aestuarii</name>
    <dbReference type="NCBI Taxonomy" id="1706195"/>
    <lineage>
        <taxon>Bacteria</taxon>
        <taxon>Pseudomonadati</taxon>
        <taxon>Pseudomonadota</taxon>
        <taxon>Gammaproteobacteria</taxon>
        <taxon>Lysobacterales</taxon>
        <taxon>Lysobacteraceae</taxon>
        <taxon>Marilutibacter</taxon>
    </lineage>
</organism>
<dbReference type="EMBL" id="VICE01000156">
    <property type="protein sequence ID" value="TQD38735.1"/>
    <property type="molecule type" value="Genomic_DNA"/>
</dbReference>
<evidence type="ECO:0000313" key="1">
    <source>
        <dbReference type="EMBL" id="TQD38735.1"/>
    </source>
</evidence>
<keyword evidence="2" id="KW-1185">Reference proteome</keyword>
<sequence length="111" mass="12219">MTPASPIVNRMYTRPDSLREAHARAETTFAEVLDRAGRGLDPLFERRLDQHQRQLRSLLGEDADIASDAIDAAKRVIGAADPGAPLLMLAMARETLASTVRRHLSMVREAA</sequence>
<dbReference type="Proteomes" id="UP000318212">
    <property type="component" value="Unassembled WGS sequence"/>
</dbReference>
<dbReference type="AlphaFoldDB" id="A0A507ZVB7"/>
<protein>
    <submittedName>
        <fullName evidence="1">Uncharacterized protein</fullName>
    </submittedName>
</protein>
<gene>
    <name evidence="1" type="ORF">FKV25_16030</name>
</gene>
<comment type="caution">
    <text evidence="1">The sequence shown here is derived from an EMBL/GenBank/DDBJ whole genome shotgun (WGS) entry which is preliminary data.</text>
</comment>
<proteinExistence type="predicted"/>